<comment type="caution">
    <text evidence="1">The sequence shown here is derived from an EMBL/GenBank/DDBJ whole genome shotgun (WGS) entry which is preliminary data.</text>
</comment>
<dbReference type="EMBL" id="CM046130">
    <property type="protein sequence ID" value="KAI8431574.1"/>
    <property type="molecule type" value="Genomic_DNA"/>
</dbReference>
<evidence type="ECO:0000313" key="1">
    <source>
        <dbReference type="EMBL" id="KAI8431574.1"/>
    </source>
</evidence>
<reference evidence="1 2" key="1">
    <citation type="journal article" date="2022" name="Genome Biol. Evol.">
        <title>The Spruce Budworm Genome: Reconstructing the Evolutionary History of Antifreeze Proteins.</title>
        <authorList>
            <person name="Beliveau C."/>
            <person name="Gagne P."/>
            <person name="Picq S."/>
            <person name="Vernygora O."/>
            <person name="Keeling C.I."/>
            <person name="Pinkney K."/>
            <person name="Doucet D."/>
            <person name="Wen F."/>
            <person name="Johnston J.S."/>
            <person name="Maaroufi H."/>
            <person name="Boyle B."/>
            <person name="Laroche J."/>
            <person name="Dewar K."/>
            <person name="Juretic N."/>
            <person name="Blackburn G."/>
            <person name="Nisole A."/>
            <person name="Brunet B."/>
            <person name="Brandao M."/>
            <person name="Lumley L."/>
            <person name="Duan J."/>
            <person name="Quan G."/>
            <person name="Lucarotti C.J."/>
            <person name="Roe A.D."/>
            <person name="Sperling F.A.H."/>
            <person name="Levesque R.C."/>
            <person name="Cusson M."/>
        </authorList>
    </citation>
    <scope>NUCLEOTIDE SEQUENCE [LARGE SCALE GENOMIC DNA]</scope>
    <source>
        <strain evidence="1">Glfc:IPQL:Cfum</strain>
    </source>
</reference>
<organism evidence="1 2">
    <name type="scientific">Choristoneura fumiferana</name>
    <name type="common">Spruce budworm moth</name>
    <name type="synonym">Archips fumiferana</name>
    <dbReference type="NCBI Taxonomy" id="7141"/>
    <lineage>
        <taxon>Eukaryota</taxon>
        <taxon>Metazoa</taxon>
        <taxon>Ecdysozoa</taxon>
        <taxon>Arthropoda</taxon>
        <taxon>Hexapoda</taxon>
        <taxon>Insecta</taxon>
        <taxon>Pterygota</taxon>
        <taxon>Neoptera</taxon>
        <taxon>Endopterygota</taxon>
        <taxon>Lepidoptera</taxon>
        <taxon>Glossata</taxon>
        <taxon>Ditrysia</taxon>
        <taxon>Tortricoidea</taxon>
        <taxon>Tortricidae</taxon>
        <taxon>Tortricinae</taxon>
        <taxon>Choristoneura</taxon>
    </lineage>
</organism>
<accession>A0ACC0K5D4</accession>
<name>A0ACC0K5D4_CHOFU</name>
<keyword evidence="2" id="KW-1185">Reference proteome</keyword>
<gene>
    <name evidence="1" type="ORF">MSG28_016064</name>
</gene>
<sequence length="217" mass="22658">MLEVLAKAKASISLAELGLESVKIRATMTGSRMLEVGGEHPEATADLLAERLKVVIGDQAEVTRPTKLVDLKVTGLDETVGREELAVALAKLGGCASDKIKIGGIRSSAWGQGSALVRCPAVAAKAIATAGKVPVGWVVAAVKPVEALPMRCYKCMALGHTRALCPSEAEHGLKCFRCGIEGHLAATCEAVTKCAVCAQAGRPHKHRMGGSNCIPRR</sequence>
<dbReference type="Proteomes" id="UP001064048">
    <property type="component" value="Chromosome 30"/>
</dbReference>
<proteinExistence type="predicted"/>
<protein>
    <submittedName>
        <fullName evidence="1">Uncharacterized protein</fullName>
    </submittedName>
</protein>
<evidence type="ECO:0000313" key="2">
    <source>
        <dbReference type="Proteomes" id="UP001064048"/>
    </source>
</evidence>